<name>A0A0G0FLN3_9BACT</name>
<evidence type="ECO:0000313" key="1">
    <source>
        <dbReference type="EMBL" id="KKQ18697.1"/>
    </source>
</evidence>
<gene>
    <name evidence="1" type="ORF">US31_C0002G0042</name>
</gene>
<reference evidence="1 2" key="1">
    <citation type="journal article" date="2015" name="Nature">
        <title>rRNA introns, odd ribosomes, and small enigmatic genomes across a large radiation of phyla.</title>
        <authorList>
            <person name="Brown C.T."/>
            <person name="Hug L.A."/>
            <person name="Thomas B.C."/>
            <person name="Sharon I."/>
            <person name="Castelle C.J."/>
            <person name="Singh A."/>
            <person name="Wilkins M.J."/>
            <person name="Williams K.H."/>
            <person name="Banfield J.F."/>
        </authorList>
    </citation>
    <scope>NUCLEOTIDE SEQUENCE [LARGE SCALE GENOMIC DNA]</scope>
</reference>
<evidence type="ECO:0008006" key="3">
    <source>
        <dbReference type="Google" id="ProtNLM"/>
    </source>
</evidence>
<protein>
    <recommendedName>
        <fullName evidence="3">Polymerase nucleotidyl transferase domain-containing protein</fullName>
    </recommendedName>
</protein>
<evidence type="ECO:0000313" key="2">
    <source>
        <dbReference type="Proteomes" id="UP000034508"/>
    </source>
</evidence>
<dbReference type="EMBL" id="LBSM01000002">
    <property type="protein sequence ID" value="KKQ18697.1"/>
    <property type="molecule type" value="Genomic_DNA"/>
</dbReference>
<sequence>MILLLSKVMTKVEKAILKTLAFFDIFKRPLTLEELWHNLYHEKTSKIQVLFALRALQKKKIVVEKDSYFLLFNSQKNFTIFEKQRDLCQKRIKKTQRIVRLLRWVPFVKNISIINSLAFGASNINSDIDILLITKKNRLWTARAFVVGLLEIVGQNKNKWYQANKFCLGFAITTEKLNLENLRNSEDIYFTYWLAMLEPVLNRKIYQKFILENNWIIKELPNLQEKNIETVLEKKSKLEKILSGQFGEKLENFLGNMQIKKIWGLKESHRAGASVIADAQMMKLHAYDRREFYQKKWQEKIKKLKI</sequence>
<accession>A0A0G0FLN3</accession>
<dbReference type="Proteomes" id="UP000034508">
    <property type="component" value="Unassembled WGS sequence"/>
</dbReference>
<comment type="caution">
    <text evidence="1">The sequence shown here is derived from an EMBL/GenBank/DDBJ whole genome shotgun (WGS) entry which is preliminary data.</text>
</comment>
<dbReference type="AlphaFoldDB" id="A0A0G0FLN3"/>
<proteinExistence type="predicted"/>
<organism evidence="1 2">
    <name type="scientific">Berkelbacteria bacterium GW2011_GWA1_36_9</name>
    <dbReference type="NCBI Taxonomy" id="1618331"/>
    <lineage>
        <taxon>Bacteria</taxon>
        <taxon>Candidatus Berkelbacteria</taxon>
    </lineage>
</organism>